<gene>
    <name evidence="10" type="ORF">E4099_04275</name>
</gene>
<dbReference type="InterPro" id="IPR006091">
    <property type="entry name" value="Acyl-CoA_Oxase/DH_mid-dom"/>
</dbReference>
<evidence type="ECO:0000313" key="10">
    <source>
        <dbReference type="EMBL" id="TGB16994.1"/>
    </source>
</evidence>
<dbReference type="Gene3D" id="1.10.540.10">
    <property type="entry name" value="Acyl-CoA dehydrogenase/oxidase, N-terminal domain"/>
    <property type="match status" value="1"/>
</dbReference>
<dbReference type="InterPro" id="IPR006089">
    <property type="entry name" value="Acyl-CoA_DH_CS"/>
</dbReference>
<protein>
    <submittedName>
        <fullName evidence="10">Acyl-CoA dehydrogenase</fullName>
    </submittedName>
</protein>
<name>A0A4Z0HC12_9ACTN</name>
<dbReference type="InterPro" id="IPR009100">
    <property type="entry name" value="AcylCoA_DH/oxidase_NM_dom_sf"/>
</dbReference>
<dbReference type="SUPFAM" id="SSF47203">
    <property type="entry name" value="Acyl-CoA dehydrogenase C-terminal domain-like"/>
    <property type="match status" value="1"/>
</dbReference>
<dbReference type="Pfam" id="PF02771">
    <property type="entry name" value="Acyl-CoA_dh_N"/>
    <property type="match status" value="1"/>
</dbReference>
<evidence type="ECO:0000259" key="7">
    <source>
        <dbReference type="Pfam" id="PF00441"/>
    </source>
</evidence>
<comment type="similarity">
    <text evidence="2 6">Belongs to the acyl-CoA dehydrogenase family.</text>
</comment>
<dbReference type="InterPro" id="IPR009075">
    <property type="entry name" value="AcylCo_DH/oxidase_C"/>
</dbReference>
<evidence type="ECO:0000313" key="11">
    <source>
        <dbReference type="Proteomes" id="UP000297948"/>
    </source>
</evidence>
<dbReference type="InterPro" id="IPR013786">
    <property type="entry name" value="AcylCoA_DH/ox_N"/>
</dbReference>
<dbReference type="Proteomes" id="UP000297948">
    <property type="component" value="Unassembled WGS sequence"/>
</dbReference>
<evidence type="ECO:0000256" key="4">
    <source>
        <dbReference type="ARBA" id="ARBA00022827"/>
    </source>
</evidence>
<evidence type="ECO:0000256" key="5">
    <source>
        <dbReference type="ARBA" id="ARBA00023002"/>
    </source>
</evidence>
<dbReference type="PROSITE" id="PS00073">
    <property type="entry name" value="ACYL_COA_DH_2"/>
    <property type="match status" value="1"/>
</dbReference>
<dbReference type="InterPro" id="IPR046373">
    <property type="entry name" value="Acyl-CoA_Oxase/DH_mid-dom_sf"/>
</dbReference>
<comment type="cofactor">
    <cofactor evidence="1 6">
        <name>FAD</name>
        <dbReference type="ChEBI" id="CHEBI:57692"/>
    </cofactor>
</comment>
<accession>A0A4Z0HC12</accession>
<proteinExistence type="inferred from homology"/>
<evidence type="ECO:0000259" key="8">
    <source>
        <dbReference type="Pfam" id="PF02770"/>
    </source>
</evidence>
<dbReference type="PANTHER" id="PTHR43884">
    <property type="entry name" value="ACYL-COA DEHYDROGENASE"/>
    <property type="match status" value="1"/>
</dbReference>
<keyword evidence="4 6" id="KW-0274">FAD</keyword>
<dbReference type="GO" id="GO:0050660">
    <property type="term" value="F:flavin adenine dinucleotide binding"/>
    <property type="evidence" value="ECO:0007669"/>
    <property type="project" value="InterPro"/>
</dbReference>
<dbReference type="GO" id="GO:0003995">
    <property type="term" value="F:acyl-CoA dehydrogenase activity"/>
    <property type="evidence" value="ECO:0007669"/>
    <property type="project" value="InterPro"/>
</dbReference>
<evidence type="ECO:0000256" key="1">
    <source>
        <dbReference type="ARBA" id="ARBA00001974"/>
    </source>
</evidence>
<dbReference type="InterPro" id="IPR037069">
    <property type="entry name" value="AcylCoA_DH/ox_N_sf"/>
</dbReference>
<dbReference type="FunFam" id="2.40.110.10:FF:000001">
    <property type="entry name" value="Acyl-CoA dehydrogenase, mitochondrial"/>
    <property type="match status" value="1"/>
</dbReference>
<dbReference type="Gene3D" id="1.20.140.10">
    <property type="entry name" value="Butyryl-CoA Dehydrogenase, subunit A, domain 3"/>
    <property type="match status" value="1"/>
</dbReference>
<feature type="domain" description="Acyl-CoA dehydrogenase/oxidase N-terminal" evidence="9">
    <location>
        <begin position="6"/>
        <end position="117"/>
    </location>
</feature>
<evidence type="ECO:0000256" key="6">
    <source>
        <dbReference type="RuleBase" id="RU362125"/>
    </source>
</evidence>
<dbReference type="Gene3D" id="2.40.110.10">
    <property type="entry name" value="Butyryl-CoA Dehydrogenase, subunit A, domain 2"/>
    <property type="match status" value="1"/>
</dbReference>
<dbReference type="InterPro" id="IPR036250">
    <property type="entry name" value="AcylCo_DH-like_C"/>
</dbReference>
<evidence type="ECO:0000256" key="2">
    <source>
        <dbReference type="ARBA" id="ARBA00009347"/>
    </source>
</evidence>
<dbReference type="OrthoDB" id="8876745at2"/>
<dbReference type="EMBL" id="SRID01000021">
    <property type="protein sequence ID" value="TGB16994.1"/>
    <property type="molecule type" value="Genomic_DNA"/>
</dbReference>
<reference evidence="10 11" key="1">
    <citation type="submission" date="2019-03" db="EMBL/GenBank/DDBJ databases">
        <authorList>
            <person name="Gonzalez-Pimentel J.L."/>
        </authorList>
    </citation>
    <scope>NUCLEOTIDE SEQUENCE [LARGE SCALE GENOMIC DNA]</scope>
    <source>
        <strain evidence="10 11">JCM 31289</strain>
    </source>
</reference>
<feature type="domain" description="Acyl-CoA oxidase/dehydrogenase middle" evidence="8">
    <location>
        <begin position="122"/>
        <end position="217"/>
    </location>
</feature>
<sequence>MLQANDQQRELREAIRAIGPALGAEHIARDRTGTFSEGGWKRLAETGLFGLPFGEEFGGLGQDLLTTMYVLEALGESCRDGGLNFSASTHIVSAGVALHRYGRAELKARYLPGICSGTTIGAHAITEPEGGSDIMRMRTTAVADGDAFVLNGTKAFVSNGPLADLIVVYARTGKPENPAGLTAFLVERDTPGLTTGRPIEKMGLRTSPLCELFLDGVRVPRSQVIGSVGAGFLVLDHVMKWEILCSFVINLGEMRHRLERCVEYARTRTQFGAPIGSYQSTANRIVEMKIDVETSRKWLYDTAEKLSSNQNVATDIAIAKLVTSEANVRSALSAIQIFGGYGYTAEYGLEKEMRNAVAGTIYSGTTEIQKQRISTLMGLNRAATPKRA</sequence>
<dbReference type="Pfam" id="PF00441">
    <property type="entry name" value="Acyl-CoA_dh_1"/>
    <property type="match status" value="1"/>
</dbReference>
<evidence type="ECO:0000259" key="9">
    <source>
        <dbReference type="Pfam" id="PF02771"/>
    </source>
</evidence>
<keyword evidence="11" id="KW-1185">Reference proteome</keyword>
<organism evidence="10 11">
    <name type="scientific">Streptomyces palmae</name>
    <dbReference type="NCBI Taxonomy" id="1701085"/>
    <lineage>
        <taxon>Bacteria</taxon>
        <taxon>Bacillati</taxon>
        <taxon>Actinomycetota</taxon>
        <taxon>Actinomycetes</taxon>
        <taxon>Kitasatosporales</taxon>
        <taxon>Streptomycetaceae</taxon>
        <taxon>Streptomyces</taxon>
    </lineage>
</organism>
<evidence type="ECO:0000256" key="3">
    <source>
        <dbReference type="ARBA" id="ARBA00022630"/>
    </source>
</evidence>
<dbReference type="RefSeq" id="WP_135337568.1">
    <property type="nucleotide sequence ID" value="NZ_JBHLTX010000022.1"/>
</dbReference>
<dbReference type="AlphaFoldDB" id="A0A4Z0HC12"/>
<dbReference type="SUPFAM" id="SSF56645">
    <property type="entry name" value="Acyl-CoA dehydrogenase NM domain-like"/>
    <property type="match status" value="1"/>
</dbReference>
<keyword evidence="5 6" id="KW-0560">Oxidoreductase</keyword>
<keyword evidence="3 6" id="KW-0285">Flavoprotein</keyword>
<comment type="caution">
    <text evidence="10">The sequence shown here is derived from an EMBL/GenBank/DDBJ whole genome shotgun (WGS) entry which is preliminary data.</text>
</comment>
<feature type="domain" description="Acyl-CoA dehydrogenase/oxidase C-terminal" evidence="7">
    <location>
        <begin position="229"/>
        <end position="374"/>
    </location>
</feature>
<dbReference type="Pfam" id="PF02770">
    <property type="entry name" value="Acyl-CoA_dh_M"/>
    <property type="match status" value="1"/>
</dbReference>
<dbReference type="PANTHER" id="PTHR43884:SF12">
    <property type="entry name" value="ISOVALERYL-COA DEHYDROGENASE, MITOCHONDRIAL-RELATED"/>
    <property type="match status" value="1"/>
</dbReference>